<dbReference type="EMBL" id="MW460246">
    <property type="protein sequence ID" value="QRE00455.1"/>
    <property type="molecule type" value="Genomic_DNA"/>
</dbReference>
<evidence type="ECO:0000313" key="2">
    <source>
        <dbReference type="Proteomes" id="UP000622430"/>
    </source>
</evidence>
<accession>A0A889IQI0</accession>
<keyword evidence="2" id="KW-1185">Reference proteome</keyword>
<protein>
    <submittedName>
        <fullName evidence="1">Uncharacterized protein</fullName>
    </submittedName>
</protein>
<dbReference type="Proteomes" id="UP000622430">
    <property type="component" value="Segment"/>
</dbReference>
<sequence length="69" mass="8059">MKTAHKNGCRAATKVQKLLVPGVRKKQKVNRLMRRMLRCFGAHWKYAETMNDSEALMLSRGYMKSARKF</sequence>
<reference evidence="1" key="1">
    <citation type="submission" date="2021-01" db="EMBL/GenBank/DDBJ databases">
        <authorList>
            <person name="Rakov C."/>
            <person name="Alkalay-Oren S."/>
            <person name="Coppenhagen-Glazer S."/>
            <person name="Hazan R."/>
        </authorList>
    </citation>
    <scope>NUCLEOTIDE SEQUENCE</scope>
</reference>
<proteinExistence type="predicted"/>
<organism evidence="1 2">
    <name type="scientific">Burkholderia phage BCSR52</name>
    <dbReference type="NCBI Taxonomy" id="2805748"/>
    <lineage>
        <taxon>Viruses</taxon>
        <taxon>Duplodnaviria</taxon>
        <taxon>Heunggongvirae</taxon>
        <taxon>Uroviricota</taxon>
        <taxon>Caudoviricetes</taxon>
        <taxon>Lindbergviridae</taxon>
        <taxon>Irusalimvirus</taxon>
        <taxon>Irusalimvirus BCSR52</taxon>
    </lineage>
</organism>
<name>A0A889IQI0_9CAUD</name>
<evidence type="ECO:0000313" key="1">
    <source>
        <dbReference type="EMBL" id="QRE00455.1"/>
    </source>
</evidence>